<accession>A0A3D8S4R9</accession>
<comment type="caution">
    <text evidence="2">The sequence shown here is derived from an EMBL/GenBank/DDBJ whole genome shotgun (WGS) entry which is preliminary data.</text>
</comment>
<feature type="domain" description="DUF3669" evidence="1">
    <location>
        <begin position="239"/>
        <end position="299"/>
    </location>
</feature>
<dbReference type="OrthoDB" id="2993351at2759"/>
<gene>
    <name evidence="2" type="ORF">DSM5745_04825</name>
</gene>
<dbReference type="PANTHER" id="PTHR40780:SF3">
    <property type="entry name" value="DUF3669 DOMAIN-CONTAINING PROTEIN"/>
    <property type="match status" value="1"/>
</dbReference>
<dbReference type="Proteomes" id="UP000256690">
    <property type="component" value="Unassembled WGS sequence"/>
</dbReference>
<sequence length="320" mass="36683">MDDTPLRRIGAGFCGTVWAAEERGSAFKREDGGPHRSLLHDFQTHQHILHCMHQTDLTEAPETKQTQYNINIPLCHGYIDPLDAWWKNNLARFPEGYEPCNTIHAQRIPPVPEATRRFLTEQYCPEPLRANILASDANRDCMIRPYLGRRRVRASKPSRFQAFSLRNYPLHLDQMEEIGIPETDIAGYARTMAKALAQLHWVAHVDGNDVEFVLASPNDQPDENRSPESWSNALGLHEMWMLDFDLARPMTVDKQGARQAANAFKGNDPYYPRPDKNSYLWIAFRGQYVATSEMCLQKESQATKELPVYFVHLVEESSES</sequence>
<dbReference type="Pfam" id="PF12417">
    <property type="entry name" value="DUF3669"/>
    <property type="match status" value="1"/>
</dbReference>
<evidence type="ECO:0000313" key="2">
    <source>
        <dbReference type="EMBL" id="RDW81268.1"/>
    </source>
</evidence>
<reference evidence="2 3" key="1">
    <citation type="journal article" date="2018" name="IMA Fungus">
        <title>IMA Genome-F 9: Draft genome sequence of Annulohypoxylon stygium, Aspergillus mulundensis, Berkeleyomyces basicola (syn. Thielaviopsis basicola), Ceratocystis smalleyi, two Cercospora beticola strains, Coleophoma cylindrospora, Fusarium fracticaudum, Phialophora cf. hyalina, and Morchella septimelata.</title>
        <authorList>
            <person name="Wingfield B.D."/>
            <person name="Bills G.F."/>
            <person name="Dong Y."/>
            <person name="Huang W."/>
            <person name="Nel W.J."/>
            <person name="Swalarsk-Parry B.S."/>
            <person name="Vaghefi N."/>
            <person name="Wilken P.M."/>
            <person name="An Z."/>
            <person name="de Beer Z.W."/>
            <person name="De Vos L."/>
            <person name="Chen L."/>
            <person name="Duong T.A."/>
            <person name="Gao Y."/>
            <person name="Hammerbacher A."/>
            <person name="Kikkert J.R."/>
            <person name="Li Y."/>
            <person name="Li H."/>
            <person name="Li K."/>
            <person name="Li Q."/>
            <person name="Liu X."/>
            <person name="Ma X."/>
            <person name="Naidoo K."/>
            <person name="Pethybridge S.J."/>
            <person name="Sun J."/>
            <person name="Steenkamp E.T."/>
            <person name="van der Nest M.A."/>
            <person name="van Wyk S."/>
            <person name="Wingfield M.J."/>
            <person name="Xiong C."/>
            <person name="Yue Q."/>
            <person name="Zhang X."/>
        </authorList>
    </citation>
    <scope>NUCLEOTIDE SEQUENCE [LARGE SCALE GENOMIC DNA]</scope>
    <source>
        <strain evidence="2 3">DSM 5745</strain>
    </source>
</reference>
<protein>
    <recommendedName>
        <fullName evidence="1">DUF3669 domain-containing protein</fullName>
    </recommendedName>
</protein>
<dbReference type="AlphaFoldDB" id="A0A3D8S4R9"/>
<dbReference type="GeneID" id="38115195"/>
<evidence type="ECO:0000259" key="1">
    <source>
        <dbReference type="Pfam" id="PF12417"/>
    </source>
</evidence>
<keyword evidence="3" id="KW-1185">Reference proteome</keyword>
<evidence type="ECO:0000313" key="3">
    <source>
        <dbReference type="Proteomes" id="UP000256690"/>
    </source>
</evidence>
<dbReference type="InterPro" id="IPR022137">
    <property type="entry name" value="Znf_prot_DUF3669"/>
</dbReference>
<dbReference type="STRING" id="1810919.A0A3D8S4R9"/>
<dbReference type="PANTHER" id="PTHR40780">
    <property type="entry name" value="DUF3669 DOMAIN-CONTAINING PROTEIN"/>
    <property type="match status" value="1"/>
</dbReference>
<proteinExistence type="predicted"/>
<organism evidence="2 3">
    <name type="scientific">Aspergillus mulundensis</name>
    <dbReference type="NCBI Taxonomy" id="1810919"/>
    <lineage>
        <taxon>Eukaryota</taxon>
        <taxon>Fungi</taxon>
        <taxon>Dikarya</taxon>
        <taxon>Ascomycota</taxon>
        <taxon>Pezizomycotina</taxon>
        <taxon>Eurotiomycetes</taxon>
        <taxon>Eurotiomycetidae</taxon>
        <taxon>Eurotiales</taxon>
        <taxon>Aspergillaceae</taxon>
        <taxon>Aspergillus</taxon>
        <taxon>Aspergillus subgen. Nidulantes</taxon>
    </lineage>
</organism>
<name>A0A3D8S4R9_9EURO</name>
<dbReference type="RefSeq" id="XP_026604321.1">
    <property type="nucleotide sequence ID" value="XM_026746841.1"/>
</dbReference>
<dbReference type="EMBL" id="PVWQ01000005">
    <property type="protein sequence ID" value="RDW81268.1"/>
    <property type="molecule type" value="Genomic_DNA"/>
</dbReference>